<reference evidence="2 3" key="1">
    <citation type="submission" date="2017-12" db="EMBL/GenBank/DDBJ databases">
        <title>Comparative genomics of Botrytis spp.</title>
        <authorList>
            <person name="Valero-Jimenez C.A."/>
            <person name="Tapia P."/>
            <person name="Veloso J."/>
            <person name="Silva-Moreno E."/>
            <person name="Staats M."/>
            <person name="Valdes J.H."/>
            <person name="Van Kan J.A.L."/>
        </authorList>
    </citation>
    <scope>NUCLEOTIDE SEQUENCE [LARGE SCALE GENOMIC DNA]</scope>
    <source>
        <strain evidence="2 3">MUCL2120</strain>
    </source>
</reference>
<name>A0A4Z1J118_9HELO</name>
<proteinExistence type="predicted"/>
<dbReference type="Proteomes" id="UP000297452">
    <property type="component" value="Unassembled WGS sequence"/>
</dbReference>
<evidence type="ECO:0000256" key="1">
    <source>
        <dbReference type="SAM" id="MobiDB-lite"/>
    </source>
</evidence>
<organism evidence="2 3">
    <name type="scientific">Botryotinia narcissicola</name>
    <dbReference type="NCBI Taxonomy" id="278944"/>
    <lineage>
        <taxon>Eukaryota</taxon>
        <taxon>Fungi</taxon>
        <taxon>Dikarya</taxon>
        <taxon>Ascomycota</taxon>
        <taxon>Pezizomycotina</taxon>
        <taxon>Leotiomycetes</taxon>
        <taxon>Helotiales</taxon>
        <taxon>Sclerotiniaceae</taxon>
        <taxon>Botryotinia</taxon>
    </lineage>
</organism>
<dbReference type="EMBL" id="PQXJ01000053">
    <property type="protein sequence ID" value="TGO66814.1"/>
    <property type="molecule type" value="Genomic_DNA"/>
</dbReference>
<gene>
    <name evidence="2" type="ORF">BOTNAR_0053g00070</name>
</gene>
<evidence type="ECO:0000313" key="2">
    <source>
        <dbReference type="EMBL" id="TGO66814.1"/>
    </source>
</evidence>
<dbReference type="AlphaFoldDB" id="A0A4Z1J118"/>
<dbReference type="OrthoDB" id="3528895at2759"/>
<accession>A0A4Z1J118</accession>
<feature type="compositionally biased region" description="Polar residues" evidence="1">
    <location>
        <begin position="89"/>
        <end position="120"/>
    </location>
</feature>
<evidence type="ECO:0000313" key="3">
    <source>
        <dbReference type="Proteomes" id="UP000297452"/>
    </source>
</evidence>
<sequence>MIPINLSFVKEDYRIMSADCERRGKERLEDATSSKACLRFFSFAANNKRLTEITSPHLAYICAHGRSIMTAFSPISSDLKHEVLESPVNPGNGSNGLNTKTDASDQSTGAKVKNSSSKFSPRSEKQTVPGVRIRDFQRIKELDDFIASALAQFPVDEFIKRFTVAKGKLQ</sequence>
<feature type="region of interest" description="Disordered" evidence="1">
    <location>
        <begin position="83"/>
        <end position="128"/>
    </location>
</feature>
<protein>
    <submittedName>
        <fullName evidence="2">Uncharacterized protein</fullName>
    </submittedName>
</protein>
<keyword evidence="3" id="KW-1185">Reference proteome</keyword>
<comment type="caution">
    <text evidence="2">The sequence shown here is derived from an EMBL/GenBank/DDBJ whole genome shotgun (WGS) entry which is preliminary data.</text>
</comment>